<keyword evidence="2" id="KW-1185">Reference proteome</keyword>
<dbReference type="OrthoDB" id="5190544at2"/>
<reference evidence="1 2" key="1">
    <citation type="journal article" date="2019" name="Environ. Microbiol.">
        <title>Species interactions and distinct microbial communities in high Arctic permafrost affected cryosols are associated with the CH4 and CO2 gas fluxes.</title>
        <authorList>
            <person name="Altshuler I."/>
            <person name="Hamel J."/>
            <person name="Turney S."/>
            <person name="Magnuson E."/>
            <person name="Levesque R."/>
            <person name="Greer C."/>
            <person name="Whyte L.G."/>
        </authorList>
    </citation>
    <scope>NUCLEOTIDE SEQUENCE [LARGE SCALE GENOMIC DNA]</scope>
    <source>
        <strain evidence="1 2">42</strain>
    </source>
</reference>
<organism evidence="1 2">
    <name type="scientific">Flavobacterium pectinovorum</name>
    <dbReference type="NCBI Taxonomy" id="29533"/>
    <lineage>
        <taxon>Bacteria</taxon>
        <taxon>Pseudomonadati</taxon>
        <taxon>Bacteroidota</taxon>
        <taxon>Flavobacteriia</taxon>
        <taxon>Flavobacteriales</taxon>
        <taxon>Flavobacteriaceae</taxon>
        <taxon>Flavobacterium</taxon>
    </lineage>
</organism>
<dbReference type="InterPro" id="IPR018742">
    <property type="entry name" value="DUF2290"/>
</dbReference>
<evidence type="ECO:0000313" key="2">
    <source>
        <dbReference type="Proteomes" id="UP000319700"/>
    </source>
</evidence>
<accession>A0A502F5E0</accession>
<comment type="caution">
    <text evidence="1">The sequence shown here is derived from an EMBL/GenBank/DDBJ whole genome shotgun (WGS) entry which is preliminary data.</text>
</comment>
<protein>
    <submittedName>
        <fullName evidence="1">DUF2290 domain-containing protein</fullName>
    </submittedName>
</protein>
<gene>
    <name evidence="1" type="ORF">EAH81_03240</name>
</gene>
<sequence length="221" mass="26267">MNKTAKEYFKSVHGITKKLIAEGFAVSYNFPYQAHDSVSWSGNKDLVHVLKGQPYKDVYYKCLEEGQYNFKLLDHALIQIYYKFEGSSISCHRLAYMPHPEFENLQQNPEDYEDVHYGNTLFSEMSDKMIITTPMRFEYDIDSRKHVEFDHPKSHLTLGNYKNCRIAINKPISPNKFILFILRSFYFDKFNQHFKNEDFECKFIAQESISVNEKKHFHFSH</sequence>
<dbReference type="AlphaFoldDB" id="A0A502F5E0"/>
<dbReference type="Proteomes" id="UP000319700">
    <property type="component" value="Unassembled WGS sequence"/>
</dbReference>
<evidence type="ECO:0000313" key="1">
    <source>
        <dbReference type="EMBL" id="TPG44504.1"/>
    </source>
</evidence>
<dbReference type="EMBL" id="RCZH01000002">
    <property type="protein sequence ID" value="TPG44504.1"/>
    <property type="molecule type" value="Genomic_DNA"/>
</dbReference>
<dbReference type="Pfam" id="PF10053">
    <property type="entry name" value="DUF2290"/>
    <property type="match status" value="1"/>
</dbReference>
<name>A0A502F5E0_9FLAO</name>
<dbReference type="RefSeq" id="WP_140503688.1">
    <property type="nucleotide sequence ID" value="NZ_RCZH01000002.1"/>
</dbReference>
<proteinExistence type="predicted"/>